<sequence length="98" mass="11244">MNDGIFDPRLAVAVADVPARFVKQLIDRDVWHEKGHACPDCPQPKEALELVVHDYTEHNRTAATIRKLKSDRREAGRRANHKKWDHPGEFEDCGKCND</sequence>
<dbReference type="RefSeq" id="WP_380049300.1">
    <property type="nucleotide sequence ID" value="NZ_JBHLTC010000022.1"/>
</dbReference>
<evidence type="ECO:0000313" key="3">
    <source>
        <dbReference type="Proteomes" id="UP001589890"/>
    </source>
</evidence>
<dbReference type="Proteomes" id="UP001589890">
    <property type="component" value="Unassembled WGS sequence"/>
</dbReference>
<evidence type="ECO:0000313" key="2">
    <source>
        <dbReference type="EMBL" id="MFC0626146.1"/>
    </source>
</evidence>
<accession>A0ABV6QNC2</accession>
<proteinExistence type="predicted"/>
<organism evidence="2 3">
    <name type="scientific">Kribbella deserti</name>
    <dbReference type="NCBI Taxonomy" id="1926257"/>
    <lineage>
        <taxon>Bacteria</taxon>
        <taxon>Bacillati</taxon>
        <taxon>Actinomycetota</taxon>
        <taxon>Actinomycetes</taxon>
        <taxon>Propionibacteriales</taxon>
        <taxon>Kribbellaceae</taxon>
        <taxon>Kribbella</taxon>
    </lineage>
</organism>
<gene>
    <name evidence="2" type="ORF">ACFFGN_18860</name>
</gene>
<name>A0ABV6QNC2_9ACTN</name>
<feature type="region of interest" description="Disordered" evidence="1">
    <location>
        <begin position="69"/>
        <end position="98"/>
    </location>
</feature>
<evidence type="ECO:0000256" key="1">
    <source>
        <dbReference type="SAM" id="MobiDB-lite"/>
    </source>
</evidence>
<protein>
    <submittedName>
        <fullName evidence="2">Uncharacterized protein</fullName>
    </submittedName>
</protein>
<keyword evidence="3" id="KW-1185">Reference proteome</keyword>
<dbReference type="EMBL" id="JBHLTC010000022">
    <property type="protein sequence ID" value="MFC0626146.1"/>
    <property type="molecule type" value="Genomic_DNA"/>
</dbReference>
<reference evidence="2 3" key="1">
    <citation type="submission" date="2024-09" db="EMBL/GenBank/DDBJ databases">
        <authorList>
            <person name="Sun Q."/>
            <person name="Mori K."/>
        </authorList>
    </citation>
    <scope>NUCLEOTIDE SEQUENCE [LARGE SCALE GENOMIC DNA]</scope>
    <source>
        <strain evidence="2 3">CGMCC 1.15906</strain>
    </source>
</reference>
<comment type="caution">
    <text evidence="2">The sequence shown here is derived from an EMBL/GenBank/DDBJ whole genome shotgun (WGS) entry which is preliminary data.</text>
</comment>
<feature type="compositionally biased region" description="Basic and acidic residues" evidence="1">
    <location>
        <begin position="85"/>
        <end position="98"/>
    </location>
</feature>